<comment type="similarity">
    <text evidence="7 8">Belongs to the peptidase M32 family.</text>
</comment>
<dbReference type="SUPFAM" id="SSF55486">
    <property type="entry name" value="Metalloproteases ('zincins'), catalytic domain"/>
    <property type="match status" value="1"/>
</dbReference>
<evidence type="ECO:0000313" key="12">
    <source>
        <dbReference type="Proteomes" id="UP000623681"/>
    </source>
</evidence>
<feature type="binding site" evidence="9">
    <location>
        <position position="297"/>
    </location>
    <ligand>
        <name>Zn(2+)</name>
        <dbReference type="ChEBI" id="CHEBI:29105"/>
        <note>catalytic</note>
    </ligand>
</feature>
<reference evidence="11" key="1">
    <citation type="submission" date="2021-01" db="EMBL/GenBank/DDBJ databases">
        <title>Genome public.</title>
        <authorList>
            <person name="Liu C."/>
            <person name="Sun Q."/>
        </authorList>
    </citation>
    <scope>NUCLEOTIDE SEQUENCE</scope>
    <source>
        <strain evidence="11">YIM B02565</strain>
    </source>
</reference>
<dbReference type="PROSITE" id="PS52034">
    <property type="entry name" value="PEPTIDASE_M32"/>
    <property type="match status" value="1"/>
</dbReference>
<dbReference type="GO" id="GO:0004181">
    <property type="term" value="F:metallocarboxypeptidase activity"/>
    <property type="evidence" value="ECO:0007669"/>
    <property type="project" value="UniProtKB-UniRule"/>
</dbReference>
<evidence type="ECO:0000256" key="7">
    <source>
        <dbReference type="ARBA" id="ARBA00061580"/>
    </source>
</evidence>
<keyword evidence="12" id="KW-1185">Reference proteome</keyword>
<dbReference type="FunFam" id="1.10.1370.30:FF:000003">
    <property type="entry name" value="Thermostable carboxypeptidase 1"/>
    <property type="match status" value="1"/>
</dbReference>
<evidence type="ECO:0000256" key="1">
    <source>
        <dbReference type="ARBA" id="ARBA00022645"/>
    </source>
</evidence>
<dbReference type="Gene3D" id="1.10.1370.30">
    <property type="match status" value="1"/>
</dbReference>
<dbReference type="Proteomes" id="UP000623681">
    <property type="component" value="Unassembled WGS sequence"/>
</dbReference>
<feature type="active site" description="Proton donor/acceptor" evidence="10">
    <location>
        <position position="268"/>
    </location>
</feature>
<organism evidence="11 12">
    <name type="scientific">Clostridium paridis</name>
    <dbReference type="NCBI Taxonomy" id="2803863"/>
    <lineage>
        <taxon>Bacteria</taxon>
        <taxon>Bacillati</taxon>
        <taxon>Bacillota</taxon>
        <taxon>Clostridia</taxon>
        <taxon>Eubacteriales</taxon>
        <taxon>Clostridiaceae</taxon>
        <taxon>Clostridium</taxon>
    </lineage>
</organism>
<comment type="function">
    <text evidence="8">Broad specificity carboxypetidase that releases amino acids sequentially from the C-terminus, including neutral, aromatic, polar and basic residues.</text>
</comment>
<dbReference type="PANTHER" id="PTHR34217:SF1">
    <property type="entry name" value="CARBOXYPEPTIDASE 1"/>
    <property type="match status" value="1"/>
</dbReference>
<keyword evidence="9" id="KW-0862">Zinc</keyword>
<sequence>MEKGIEIKLLELKDYIKVMENTKQALDLIYWDKMVMMPKKAVEGRSEVIAHLSEQLFNLQTSPKLKEFIDYFEANFEELDKVNKSMVETLKKEYEETKKIPVSRYKEFVILASKSEVAWEEAKEKNDFLIFKPYLEKIIEFQKEFIGYWGFKHHKYNTLLDKYEKGITVEVLDGVFGELRDALVGLLKKIKKSNLKIDSSVIKAYYPRELQKDLSLFSLDLIGFDMNAGRLDESVHPFTTNFSNKDVRLTTHYYEDELLSALFSTIHEGGHGIYEQGISDELNGTWLAQGASMGVHESQSRFYENIVGRSEEFLSFLFENKIKKSFVNLENLDFETFYKCVNKVEPSLIRTEADELTYSLHVIIRYEIEKAIFNGEVATSDLPRLWNEKYKEYLGIEPTNDSEGILQDMHWSDGSFGYFPSYALGNLYGAQFLNTMKKDIPNYKELLGNGDIKPITKWLKEKIHTHGAVYSPMELLLKVTGEKLNPKYFIDYLEEKYTKLYQV</sequence>
<dbReference type="RefSeq" id="WP_202769153.1">
    <property type="nucleotide sequence ID" value="NZ_JAESWA010000027.1"/>
</dbReference>
<gene>
    <name evidence="11" type="ORF">JK634_18200</name>
</gene>
<protein>
    <recommendedName>
        <fullName evidence="8">Metal-dependent carboxypeptidase</fullName>
        <ecNumber evidence="8">3.4.17.19</ecNumber>
    </recommendedName>
</protein>
<feature type="binding site" evidence="9">
    <location>
        <position position="267"/>
    </location>
    <ligand>
        <name>Zn(2+)</name>
        <dbReference type="ChEBI" id="CHEBI:29105"/>
        <note>catalytic</note>
    </ligand>
</feature>
<evidence type="ECO:0000256" key="10">
    <source>
        <dbReference type="PIRSR" id="PIRSR006615-2"/>
    </source>
</evidence>
<comment type="caution">
    <text evidence="11">The sequence shown here is derived from an EMBL/GenBank/DDBJ whole genome shotgun (WGS) entry which is preliminary data.</text>
</comment>
<evidence type="ECO:0000256" key="9">
    <source>
        <dbReference type="PIRSR" id="PIRSR006615-1"/>
    </source>
</evidence>
<dbReference type="Pfam" id="PF02074">
    <property type="entry name" value="Peptidase_M32"/>
    <property type="match status" value="1"/>
</dbReference>
<comment type="cofactor">
    <cofactor evidence="9">
        <name>Zn(2+)</name>
        <dbReference type="ChEBI" id="CHEBI:29105"/>
    </cofactor>
    <text evidence="9">Binds 1 zinc ion per subunit.</text>
</comment>
<evidence type="ECO:0000256" key="4">
    <source>
        <dbReference type="ARBA" id="ARBA00022801"/>
    </source>
</evidence>
<dbReference type="PRINTS" id="PR00998">
    <property type="entry name" value="CRBOXYPTASET"/>
</dbReference>
<comment type="catalytic activity">
    <reaction evidence="6 8">
        <text>Release of a C-terminal amino acid with broad specificity, except for -Pro.</text>
        <dbReference type="EC" id="3.4.17.19"/>
    </reaction>
</comment>
<keyword evidence="4 8" id="KW-0378">Hydrolase</keyword>
<keyword evidence="3 8" id="KW-0479">Metal-binding</keyword>
<accession>A0A937K5H5</accession>
<feature type="binding site" evidence="9">
    <location>
        <position position="271"/>
    </location>
    <ligand>
        <name>Zn(2+)</name>
        <dbReference type="ChEBI" id="CHEBI:29105"/>
        <note>catalytic</note>
    </ligand>
</feature>
<dbReference type="GO" id="GO:0008270">
    <property type="term" value="F:zinc ion binding"/>
    <property type="evidence" value="ECO:0007669"/>
    <property type="project" value="UniProtKB-ARBA"/>
</dbReference>
<evidence type="ECO:0000256" key="3">
    <source>
        <dbReference type="ARBA" id="ARBA00022723"/>
    </source>
</evidence>
<keyword evidence="5 8" id="KW-0482">Metalloprotease</keyword>
<evidence type="ECO:0000313" key="11">
    <source>
        <dbReference type="EMBL" id="MBL4933717.1"/>
    </source>
</evidence>
<dbReference type="EMBL" id="JAESWA010000027">
    <property type="protein sequence ID" value="MBL4933717.1"/>
    <property type="molecule type" value="Genomic_DNA"/>
</dbReference>
<dbReference type="CDD" id="cd06460">
    <property type="entry name" value="M32_Taq"/>
    <property type="match status" value="1"/>
</dbReference>
<dbReference type="GO" id="GO:0006508">
    <property type="term" value="P:proteolysis"/>
    <property type="evidence" value="ECO:0007669"/>
    <property type="project" value="UniProtKB-UniRule"/>
</dbReference>
<keyword evidence="2 8" id="KW-0645">Protease</keyword>
<dbReference type="AlphaFoldDB" id="A0A937K5H5"/>
<evidence type="ECO:0000256" key="2">
    <source>
        <dbReference type="ARBA" id="ARBA00022670"/>
    </source>
</evidence>
<dbReference type="InterPro" id="IPR001333">
    <property type="entry name" value="Peptidase_M32_Taq"/>
</dbReference>
<dbReference type="PIRSF" id="PIRSF006615">
    <property type="entry name" value="Zn_crbxpep_Taq"/>
    <property type="match status" value="1"/>
</dbReference>
<name>A0A937K5H5_9CLOT</name>
<evidence type="ECO:0000256" key="5">
    <source>
        <dbReference type="ARBA" id="ARBA00023049"/>
    </source>
</evidence>
<dbReference type="EC" id="3.4.17.19" evidence="8"/>
<proteinExistence type="inferred from homology"/>
<evidence type="ECO:0000256" key="6">
    <source>
        <dbReference type="ARBA" id="ARBA00052755"/>
    </source>
</evidence>
<keyword evidence="1 8" id="KW-0121">Carboxypeptidase</keyword>
<dbReference type="PANTHER" id="PTHR34217">
    <property type="entry name" value="METAL-DEPENDENT CARBOXYPEPTIDASE"/>
    <property type="match status" value="1"/>
</dbReference>
<evidence type="ECO:0000256" key="8">
    <source>
        <dbReference type="PIRNR" id="PIRNR006615"/>
    </source>
</evidence>